<sequence>MDNSPSQECVHMDITVFPTKPLPPPIVESPIPPKLLAIMKKYKYNWRLEQLSKPKKQSRKFVPKEFKGIEQVKPPPRLCDEIKYYADQMARPKLKNLYLNRRLFGHLTKGIKKKFNKNINKAWDSIYNYYKKREKERKERLKRREKMHKGKKPWTLDKNYYDKLSKPKPCLKPEPKKKTSKIFANFERLDELAAPKPSHELPLKSLEVNPHALTYEPTEAVLKLAQLPPRYMNQLPPLEPGFVRKSALRYNASPRIIEIAQPKKKNEKSKVDEYFDPWAISKNALKYKATPRIIELAKPVERD</sequence>
<name>A0ABD1EE12_HYPHA</name>
<dbReference type="EMBL" id="JBDJPC010000009">
    <property type="protein sequence ID" value="KAL1491381.1"/>
    <property type="molecule type" value="Genomic_DNA"/>
</dbReference>
<gene>
    <name evidence="2" type="ORF">ABEB36_011987</name>
</gene>
<dbReference type="AlphaFoldDB" id="A0ABD1EE12"/>
<protein>
    <recommendedName>
        <fullName evidence="4">Testicular haploid expressed protein</fullName>
    </recommendedName>
</protein>
<keyword evidence="3" id="KW-1185">Reference proteome</keyword>
<comment type="caution">
    <text evidence="2">The sequence shown here is derived from an EMBL/GenBank/DDBJ whole genome shotgun (WGS) entry which is preliminary data.</text>
</comment>
<dbReference type="Pfam" id="PF14912">
    <property type="entry name" value="THEG"/>
    <property type="match status" value="3"/>
</dbReference>
<proteinExistence type="predicted"/>
<dbReference type="InterPro" id="IPR006623">
    <property type="entry name" value="THEG"/>
</dbReference>
<dbReference type="PANTHER" id="PTHR15901">
    <property type="entry name" value="TESTICULAR HAPLOID EXPRESSED GENE PROTEIN"/>
    <property type="match status" value="1"/>
</dbReference>
<organism evidence="2 3">
    <name type="scientific">Hypothenemus hampei</name>
    <name type="common">Coffee berry borer</name>
    <dbReference type="NCBI Taxonomy" id="57062"/>
    <lineage>
        <taxon>Eukaryota</taxon>
        <taxon>Metazoa</taxon>
        <taxon>Ecdysozoa</taxon>
        <taxon>Arthropoda</taxon>
        <taxon>Hexapoda</taxon>
        <taxon>Insecta</taxon>
        <taxon>Pterygota</taxon>
        <taxon>Neoptera</taxon>
        <taxon>Endopterygota</taxon>
        <taxon>Coleoptera</taxon>
        <taxon>Polyphaga</taxon>
        <taxon>Cucujiformia</taxon>
        <taxon>Curculionidae</taxon>
        <taxon>Scolytinae</taxon>
        <taxon>Hypothenemus</taxon>
    </lineage>
</organism>
<dbReference type="PANTHER" id="PTHR15901:SF16">
    <property type="entry name" value="TESTICULAR HAPLOID EXPRESSED GENE PROTEIN"/>
    <property type="match status" value="1"/>
</dbReference>
<dbReference type="SMART" id="SM00705">
    <property type="entry name" value="THEG"/>
    <property type="match status" value="5"/>
</dbReference>
<evidence type="ECO:0008006" key="4">
    <source>
        <dbReference type="Google" id="ProtNLM"/>
    </source>
</evidence>
<dbReference type="Proteomes" id="UP001566132">
    <property type="component" value="Unassembled WGS sequence"/>
</dbReference>
<evidence type="ECO:0000313" key="3">
    <source>
        <dbReference type="Proteomes" id="UP001566132"/>
    </source>
</evidence>
<accession>A0ABD1EE12</accession>
<evidence type="ECO:0000256" key="1">
    <source>
        <dbReference type="ARBA" id="ARBA00022737"/>
    </source>
</evidence>
<dbReference type="InterPro" id="IPR042401">
    <property type="entry name" value="SPMAP2-like"/>
</dbReference>
<reference evidence="2 3" key="1">
    <citation type="submission" date="2024-05" db="EMBL/GenBank/DDBJ databases">
        <title>Genetic variation in Jamaican populations of the coffee berry borer (Hypothenemus hampei).</title>
        <authorList>
            <person name="Errbii M."/>
            <person name="Myrie A."/>
        </authorList>
    </citation>
    <scope>NUCLEOTIDE SEQUENCE [LARGE SCALE GENOMIC DNA]</scope>
    <source>
        <strain evidence="2">JA-Hopewell-2020-01-JO</strain>
        <tissue evidence="2">Whole body</tissue>
    </source>
</reference>
<evidence type="ECO:0000313" key="2">
    <source>
        <dbReference type="EMBL" id="KAL1491381.1"/>
    </source>
</evidence>
<keyword evidence="1" id="KW-0677">Repeat</keyword>